<name>A0A8J5TGD7_ZIZPA</name>
<evidence type="ECO:0000313" key="3">
    <source>
        <dbReference type="Proteomes" id="UP000729402"/>
    </source>
</evidence>
<comment type="caution">
    <text evidence="2">The sequence shown here is derived from an EMBL/GenBank/DDBJ whole genome shotgun (WGS) entry which is preliminary data.</text>
</comment>
<feature type="region of interest" description="Disordered" evidence="1">
    <location>
        <begin position="1"/>
        <end position="22"/>
    </location>
</feature>
<accession>A0A8J5TGD7</accession>
<evidence type="ECO:0000313" key="2">
    <source>
        <dbReference type="EMBL" id="KAG8083245.1"/>
    </source>
</evidence>
<organism evidence="2 3">
    <name type="scientific">Zizania palustris</name>
    <name type="common">Northern wild rice</name>
    <dbReference type="NCBI Taxonomy" id="103762"/>
    <lineage>
        <taxon>Eukaryota</taxon>
        <taxon>Viridiplantae</taxon>
        <taxon>Streptophyta</taxon>
        <taxon>Embryophyta</taxon>
        <taxon>Tracheophyta</taxon>
        <taxon>Spermatophyta</taxon>
        <taxon>Magnoliopsida</taxon>
        <taxon>Liliopsida</taxon>
        <taxon>Poales</taxon>
        <taxon>Poaceae</taxon>
        <taxon>BOP clade</taxon>
        <taxon>Oryzoideae</taxon>
        <taxon>Oryzeae</taxon>
        <taxon>Zizaniinae</taxon>
        <taxon>Zizania</taxon>
    </lineage>
</organism>
<protein>
    <submittedName>
        <fullName evidence="2">Uncharacterized protein</fullName>
    </submittedName>
</protein>
<dbReference type="EMBL" id="JAAALK010000085">
    <property type="protein sequence ID" value="KAG8083245.1"/>
    <property type="molecule type" value="Genomic_DNA"/>
</dbReference>
<evidence type="ECO:0000256" key="1">
    <source>
        <dbReference type="SAM" id="MobiDB-lite"/>
    </source>
</evidence>
<keyword evidence="3" id="KW-1185">Reference proteome</keyword>
<dbReference type="Proteomes" id="UP000729402">
    <property type="component" value="Unassembled WGS sequence"/>
</dbReference>
<reference evidence="2" key="1">
    <citation type="journal article" date="2021" name="bioRxiv">
        <title>Whole Genome Assembly and Annotation of Northern Wild Rice, Zizania palustris L., Supports a Whole Genome Duplication in the Zizania Genus.</title>
        <authorList>
            <person name="Haas M."/>
            <person name="Kono T."/>
            <person name="Macchietto M."/>
            <person name="Millas R."/>
            <person name="McGilp L."/>
            <person name="Shao M."/>
            <person name="Duquette J."/>
            <person name="Hirsch C.N."/>
            <person name="Kimball J."/>
        </authorList>
    </citation>
    <scope>NUCLEOTIDE SEQUENCE</scope>
    <source>
        <tissue evidence="2">Fresh leaf tissue</tissue>
    </source>
</reference>
<gene>
    <name evidence="2" type="ORF">GUJ93_ZPchr0015g6776</name>
</gene>
<proteinExistence type="predicted"/>
<dbReference type="AlphaFoldDB" id="A0A8J5TGD7"/>
<reference evidence="2" key="2">
    <citation type="submission" date="2021-02" db="EMBL/GenBank/DDBJ databases">
        <authorList>
            <person name="Kimball J.A."/>
            <person name="Haas M.W."/>
            <person name="Macchietto M."/>
            <person name="Kono T."/>
            <person name="Duquette J."/>
            <person name="Shao M."/>
        </authorList>
    </citation>
    <scope>NUCLEOTIDE SEQUENCE</scope>
    <source>
        <tissue evidence="2">Fresh leaf tissue</tissue>
    </source>
</reference>
<sequence>MPLASVPVRLPRGSPPGSAVLGAQPRPLASWSVASTPTLGAQSACAPLPQPTTSQWRRFLSLVPLFKPPRNSRIHFPQISPTETLVIAKQ</sequence>